<reference evidence="1 2" key="1">
    <citation type="journal article" date="2019" name="Nat. Med.">
        <title>A library of human gut bacterial isolates paired with longitudinal multiomics data enables mechanistic microbiome research.</title>
        <authorList>
            <person name="Poyet M."/>
            <person name="Groussin M."/>
            <person name="Gibbons S.M."/>
            <person name="Avila-Pacheco J."/>
            <person name="Jiang X."/>
            <person name="Kearney S.M."/>
            <person name="Perrotta A.R."/>
            <person name="Berdy B."/>
            <person name="Zhao S."/>
            <person name="Lieberman T.D."/>
            <person name="Swanson P.K."/>
            <person name="Smith M."/>
            <person name="Roesemann S."/>
            <person name="Alexander J.E."/>
            <person name="Rich S.A."/>
            <person name="Livny J."/>
            <person name="Vlamakis H."/>
            <person name="Clish C."/>
            <person name="Bullock K."/>
            <person name="Deik A."/>
            <person name="Scott J."/>
            <person name="Pierce K.A."/>
            <person name="Xavier R.J."/>
            <person name="Alm E.J."/>
        </authorList>
    </citation>
    <scope>NUCLEOTIDE SEQUENCE [LARGE SCALE GENOMIC DNA]</scope>
    <source>
        <strain evidence="1 2">BIOML-A7</strain>
    </source>
</reference>
<evidence type="ECO:0000313" key="2">
    <source>
        <dbReference type="Proteomes" id="UP000436803"/>
    </source>
</evidence>
<comment type="caution">
    <text evidence="1">The sequence shown here is derived from an EMBL/GenBank/DDBJ whole genome shotgun (WGS) entry which is preliminary data.</text>
</comment>
<proteinExistence type="predicted"/>
<sequence length="178" mass="20226">MRNFTLEEYKKNRNVTLVLEHSHCPDMGHWIVSKAEVVLNELLVFQVPETGYDTPKYLMFDDSMEEVRDFDENIVGILCIADPGERITISLDELSRLVADMRIGEIINFGCFESSIRWGVTKVRLIDSSCIVIGCHGSGNHQFYDLTHGSGTTDIASFLSLNLKDHTTGFIFYEIPKM</sequence>
<name>A0A642KL99_BACFG</name>
<dbReference type="AlphaFoldDB" id="A0A642KL99"/>
<protein>
    <submittedName>
        <fullName evidence="1">Uncharacterized protein</fullName>
    </submittedName>
</protein>
<organism evidence="1 2">
    <name type="scientific">Bacteroides fragilis</name>
    <dbReference type="NCBI Taxonomy" id="817"/>
    <lineage>
        <taxon>Bacteria</taxon>
        <taxon>Pseudomonadati</taxon>
        <taxon>Bacteroidota</taxon>
        <taxon>Bacteroidia</taxon>
        <taxon>Bacteroidales</taxon>
        <taxon>Bacteroidaceae</taxon>
        <taxon>Bacteroides</taxon>
    </lineage>
</organism>
<dbReference type="EMBL" id="VWAW01000034">
    <property type="protein sequence ID" value="KAA5167208.1"/>
    <property type="molecule type" value="Genomic_DNA"/>
</dbReference>
<accession>A0A642KL99</accession>
<evidence type="ECO:0000313" key="1">
    <source>
        <dbReference type="EMBL" id="KAA5167208.1"/>
    </source>
</evidence>
<gene>
    <name evidence="1" type="ORF">F2Z29_23175</name>
</gene>
<dbReference type="Proteomes" id="UP000436803">
    <property type="component" value="Unassembled WGS sequence"/>
</dbReference>